<feature type="domain" description="Helix-turn-helix" evidence="1">
    <location>
        <begin position="43"/>
        <end position="92"/>
    </location>
</feature>
<dbReference type="RefSeq" id="WP_379800146.1">
    <property type="nucleotide sequence ID" value="NZ_JBHSFY010000012.1"/>
</dbReference>
<protein>
    <submittedName>
        <fullName evidence="2">Helix-turn-helix domain-containing protein</fullName>
    </submittedName>
</protein>
<dbReference type="Proteomes" id="UP001596003">
    <property type="component" value="Unassembled WGS sequence"/>
</dbReference>
<organism evidence="2 3">
    <name type="scientific">Flavobacterium chungangensis</name>
    <dbReference type="NCBI Taxonomy" id="2708132"/>
    <lineage>
        <taxon>Bacteria</taxon>
        <taxon>Pseudomonadati</taxon>
        <taxon>Bacteroidota</taxon>
        <taxon>Flavobacteriia</taxon>
        <taxon>Flavobacteriales</taxon>
        <taxon>Flavobacteriaceae</taxon>
        <taxon>Flavobacterium</taxon>
    </lineage>
</organism>
<gene>
    <name evidence="2" type="ORF">ACFO3N_18315</name>
</gene>
<keyword evidence="3" id="KW-1185">Reference proteome</keyword>
<name>A0ABV8ZK73_9FLAO</name>
<evidence type="ECO:0000259" key="1">
    <source>
        <dbReference type="Pfam" id="PF12728"/>
    </source>
</evidence>
<evidence type="ECO:0000313" key="2">
    <source>
        <dbReference type="EMBL" id="MFC4479037.1"/>
    </source>
</evidence>
<dbReference type="EMBL" id="JBHSFY010000012">
    <property type="protein sequence ID" value="MFC4479037.1"/>
    <property type="molecule type" value="Genomic_DNA"/>
</dbReference>
<comment type="caution">
    <text evidence="2">The sequence shown here is derived from an EMBL/GenBank/DDBJ whole genome shotgun (WGS) entry which is preliminary data.</text>
</comment>
<accession>A0ABV8ZK73</accession>
<evidence type="ECO:0000313" key="3">
    <source>
        <dbReference type="Proteomes" id="UP001596003"/>
    </source>
</evidence>
<dbReference type="InterPro" id="IPR041657">
    <property type="entry name" value="HTH_17"/>
</dbReference>
<dbReference type="Pfam" id="PF12728">
    <property type="entry name" value="HTH_17"/>
    <property type="match status" value="1"/>
</dbReference>
<reference evidence="3" key="1">
    <citation type="journal article" date="2019" name="Int. J. Syst. Evol. Microbiol.">
        <title>The Global Catalogue of Microorganisms (GCM) 10K type strain sequencing project: providing services to taxonomists for standard genome sequencing and annotation.</title>
        <authorList>
            <consortium name="The Broad Institute Genomics Platform"/>
            <consortium name="The Broad Institute Genome Sequencing Center for Infectious Disease"/>
            <person name="Wu L."/>
            <person name="Ma J."/>
        </authorList>
    </citation>
    <scope>NUCLEOTIDE SEQUENCE [LARGE SCALE GENOMIC DNA]</scope>
    <source>
        <strain evidence="3">NBRC 103627</strain>
    </source>
</reference>
<sequence length="112" mass="13086">MKPFAFEDLPNILGTLMMRMESIERMVKEIRDKRTPEDFDPGLLNILEASKLINLSVATIYSKVCRNEIPVNKQGKKLYFIKSELLEWIKSGRVKTISELRSEVEQRLKSRD</sequence>
<proteinExistence type="predicted"/>